<dbReference type="EMBL" id="VLPK01000001">
    <property type="protein sequence ID" value="TSJ43332.1"/>
    <property type="molecule type" value="Genomic_DNA"/>
</dbReference>
<sequence>MKKLSSILMITAVAGLMLQACNGNKKDSTSSADSVNAVKDTTTTGKTGIAVVADDAKFAVDAANGGMTEIQLSQLATTKAVNSKVKDFANMMITDHTKAGDSLKAVATTKNITLPDSVNADSKKAIADLSAKSGADFDKAYVDKMVADHKATVDMFESASKSLKDPDLKAFVDKTLPTIKGHLDHINKIKAGMK</sequence>
<dbReference type="PROSITE" id="PS51257">
    <property type="entry name" value="PROKAR_LIPOPROTEIN"/>
    <property type="match status" value="1"/>
</dbReference>
<accession>A0A556MU39</accession>
<dbReference type="InterPro" id="IPR025419">
    <property type="entry name" value="DUF4142"/>
</dbReference>
<dbReference type="PANTHER" id="PTHR38593">
    <property type="entry name" value="BLR2558 PROTEIN"/>
    <property type="match status" value="1"/>
</dbReference>
<dbReference type="PANTHER" id="PTHR38593:SF1">
    <property type="entry name" value="BLR2558 PROTEIN"/>
    <property type="match status" value="1"/>
</dbReference>
<keyword evidence="4" id="KW-1185">Reference proteome</keyword>
<evidence type="ECO:0000313" key="4">
    <source>
        <dbReference type="Proteomes" id="UP000318733"/>
    </source>
</evidence>
<feature type="domain" description="DUF4142" evidence="2">
    <location>
        <begin position="54"/>
        <end position="188"/>
    </location>
</feature>
<dbReference type="AlphaFoldDB" id="A0A556MU39"/>
<organism evidence="3 4">
    <name type="scientific">Mucilaginibacter corticis</name>
    <dbReference type="NCBI Taxonomy" id="2597670"/>
    <lineage>
        <taxon>Bacteria</taxon>
        <taxon>Pseudomonadati</taxon>
        <taxon>Bacteroidota</taxon>
        <taxon>Sphingobacteriia</taxon>
        <taxon>Sphingobacteriales</taxon>
        <taxon>Sphingobacteriaceae</taxon>
        <taxon>Mucilaginibacter</taxon>
    </lineage>
</organism>
<feature type="chain" id="PRO_5022200477" evidence="1">
    <location>
        <begin position="21"/>
        <end position="194"/>
    </location>
</feature>
<dbReference type="RefSeq" id="WP_144246897.1">
    <property type="nucleotide sequence ID" value="NZ_VLPK01000001.1"/>
</dbReference>
<dbReference type="OrthoDB" id="883203at2"/>
<dbReference type="InterPro" id="IPR012347">
    <property type="entry name" value="Ferritin-like"/>
</dbReference>
<feature type="signal peptide" evidence="1">
    <location>
        <begin position="1"/>
        <end position="20"/>
    </location>
</feature>
<protein>
    <submittedName>
        <fullName evidence="3">DUF4142 domain-containing protein</fullName>
    </submittedName>
</protein>
<evidence type="ECO:0000256" key="1">
    <source>
        <dbReference type="SAM" id="SignalP"/>
    </source>
</evidence>
<evidence type="ECO:0000313" key="3">
    <source>
        <dbReference type="EMBL" id="TSJ43332.1"/>
    </source>
</evidence>
<gene>
    <name evidence="3" type="ORF">FO440_03825</name>
</gene>
<reference evidence="3 4" key="1">
    <citation type="submission" date="2019-07" db="EMBL/GenBank/DDBJ databases">
        <authorList>
            <person name="Huq M.A."/>
        </authorList>
    </citation>
    <scope>NUCLEOTIDE SEQUENCE [LARGE SCALE GENOMIC DNA]</scope>
    <source>
        <strain evidence="3 4">MAH-19</strain>
    </source>
</reference>
<proteinExistence type="predicted"/>
<comment type="caution">
    <text evidence="3">The sequence shown here is derived from an EMBL/GenBank/DDBJ whole genome shotgun (WGS) entry which is preliminary data.</text>
</comment>
<dbReference type="Gene3D" id="1.20.1260.10">
    <property type="match status" value="1"/>
</dbReference>
<dbReference type="Proteomes" id="UP000318733">
    <property type="component" value="Unassembled WGS sequence"/>
</dbReference>
<dbReference type="Pfam" id="PF13628">
    <property type="entry name" value="DUF4142"/>
    <property type="match status" value="1"/>
</dbReference>
<keyword evidence="1" id="KW-0732">Signal</keyword>
<evidence type="ECO:0000259" key="2">
    <source>
        <dbReference type="Pfam" id="PF13628"/>
    </source>
</evidence>
<name>A0A556MU39_9SPHI</name>